<keyword evidence="3" id="KW-1185">Reference proteome</keyword>
<gene>
    <name evidence="2" type="ORF">N0F65_003616</name>
</gene>
<feature type="compositionally biased region" description="Basic and acidic residues" evidence="1">
    <location>
        <begin position="161"/>
        <end position="173"/>
    </location>
</feature>
<dbReference type="Proteomes" id="UP001146120">
    <property type="component" value="Unassembled WGS sequence"/>
</dbReference>
<dbReference type="AlphaFoldDB" id="A0AAV2Z5G8"/>
<accession>A0AAV2Z5G8</accession>
<protein>
    <submittedName>
        <fullName evidence="2">Uncharacterized protein</fullName>
    </submittedName>
</protein>
<organism evidence="2 3">
    <name type="scientific">Lagenidium giganteum</name>
    <dbReference type="NCBI Taxonomy" id="4803"/>
    <lineage>
        <taxon>Eukaryota</taxon>
        <taxon>Sar</taxon>
        <taxon>Stramenopiles</taxon>
        <taxon>Oomycota</taxon>
        <taxon>Peronosporomycetes</taxon>
        <taxon>Pythiales</taxon>
        <taxon>Pythiaceae</taxon>
    </lineage>
</organism>
<dbReference type="PANTHER" id="PTHR46599">
    <property type="entry name" value="PIGGYBAC TRANSPOSABLE ELEMENT-DERIVED PROTEIN 4"/>
    <property type="match status" value="1"/>
</dbReference>
<evidence type="ECO:0000313" key="2">
    <source>
        <dbReference type="EMBL" id="DBA00687.1"/>
    </source>
</evidence>
<evidence type="ECO:0000256" key="1">
    <source>
        <dbReference type="SAM" id="MobiDB-lite"/>
    </source>
</evidence>
<sequence length="194" mass="21134">MHLQVYAVGTVMTNRLGFPKVLIDKRTPRPKSVPRGSHKLAVLKIMPAITAGCWLDARSVHFLASGASRGVTTCERQTRTGTKETVPCPRSIFVGLVDIAIVNCGIVHRIEMKKAGAEPMAHQQVFRVLHEQRMAVEEKHMGPAIDDSHIVAPSPAMSTSARDHARASAERKPRLSCNTVKRSAGNGLVRCVPC</sequence>
<dbReference type="PANTHER" id="PTHR46599:SF3">
    <property type="entry name" value="PIGGYBAC TRANSPOSABLE ELEMENT-DERIVED PROTEIN 4"/>
    <property type="match status" value="1"/>
</dbReference>
<name>A0AAV2Z5G8_9STRA</name>
<reference evidence="2" key="1">
    <citation type="submission" date="2022-11" db="EMBL/GenBank/DDBJ databases">
        <authorList>
            <person name="Morgan W.R."/>
            <person name="Tartar A."/>
        </authorList>
    </citation>
    <scope>NUCLEOTIDE SEQUENCE</scope>
    <source>
        <strain evidence="2">ARSEF 373</strain>
    </source>
</reference>
<comment type="caution">
    <text evidence="2">The sequence shown here is derived from an EMBL/GenBank/DDBJ whole genome shotgun (WGS) entry which is preliminary data.</text>
</comment>
<feature type="region of interest" description="Disordered" evidence="1">
    <location>
        <begin position="146"/>
        <end position="174"/>
    </location>
</feature>
<dbReference type="EMBL" id="DAKRPA010000060">
    <property type="protein sequence ID" value="DBA00687.1"/>
    <property type="molecule type" value="Genomic_DNA"/>
</dbReference>
<reference evidence="2" key="2">
    <citation type="journal article" date="2023" name="Microbiol Resour">
        <title>Decontamination and Annotation of the Draft Genome Sequence of the Oomycete Lagenidium giganteum ARSEF 373.</title>
        <authorList>
            <person name="Morgan W.R."/>
            <person name="Tartar A."/>
        </authorList>
    </citation>
    <scope>NUCLEOTIDE SEQUENCE</scope>
    <source>
        <strain evidence="2">ARSEF 373</strain>
    </source>
</reference>
<proteinExistence type="predicted"/>
<evidence type="ECO:0000313" key="3">
    <source>
        <dbReference type="Proteomes" id="UP001146120"/>
    </source>
</evidence>